<dbReference type="PANTHER" id="PTHR31286:SF179">
    <property type="entry name" value="RNASE H TYPE-1 DOMAIN-CONTAINING PROTEIN"/>
    <property type="match status" value="1"/>
</dbReference>
<dbReference type="PANTHER" id="PTHR31286">
    <property type="entry name" value="GLYCINE-RICH CELL WALL STRUCTURAL PROTEIN 1.8-LIKE"/>
    <property type="match status" value="1"/>
</dbReference>
<accession>A0A835U6W9</accession>
<feature type="region of interest" description="Disordered" evidence="1">
    <location>
        <begin position="363"/>
        <end position="433"/>
    </location>
</feature>
<comment type="caution">
    <text evidence="3">The sequence shown here is derived from an EMBL/GenBank/DDBJ whole genome shotgun (WGS) entry which is preliminary data.</text>
</comment>
<proteinExistence type="predicted"/>
<feature type="domain" description="DUF4283" evidence="2">
    <location>
        <begin position="51"/>
        <end position="130"/>
    </location>
</feature>
<evidence type="ECO:0000313" key="4">
    <source>
        <dbReference type="Proteomes" id="UP000639772"/>
    </source>
</evidence>
<sequence>MGSVNRSFAEVLGGGGGANPPPCKPRRATLFNGEPEITVSPDEVSKLSEPYKLALVGKFSHGRPPLDVIRTSMAKAGFRGAVTVGLLNSRHVLLRFAVEEDYLFCWLKTVWHVKEFPMRLLKWTPEFRFEAEPTTVPVWVSFDNLPLHLFDKAILFSMVSAIGSPLKVDTATAAVSRPHVAKVCVELDVTKVLPRRIRISAQSGVATGGFWQTISYDNLPKYCSQCLTIGHSREQCRNRPMAVVSVQEDKGKQPFIDLPRSSCSTPPKINFEIGQCSSPKSPTKPSFLVTEKSAYVAPGHTLSLRASSVPCELDKMLAKAADSDIDRTLSEECSSTALLYQQPAWLEHKLLPQNLQEELERNRGPVPIFTPSPFPTEIQTGDTESSNMPKQRITDNNSSHSPPRMEVREQSNAVDMDPCSGRSELLGDSSASC</sequence>
<dbReference type="Proteomes" id="UP000639772">
    <property type="component" value="Unassembled WGS sequence"/>
</dbReference>
<dbReference type="InterPro" id="IPR025558">
    <property type="entry name" value="DUF4283"/>
</dbReference>
<dbReference type="AlphaFoldDB" id="A0A835U6W9"/>
<dbReference type="InterPro" id="IPR040256">
    <property type="entry name" value="At4g02000-like"/>
</dbReference>
<evidence type="ECO:0000259" key="2">
    <source>
        <dbReference type="Pfam" id="PF14111"/>
    </source>
</evidence>
<gene>
    <name evidence="3" type="ORF">HPP92_027871</name>
</gene>
<dbReference type="EMBL" id="JADCNM010000319">
    <property type="protein sequence ID" value="KAG0448346.1"/>
    <property type="molecule type" value="Genomic_DNA"/>
</dbReference>
<dbReference type="Pfam" id="PF14111">
    <property type="entry name" value="DUF4283"/>
    <property type="match status" value="1"/>
</dbReference>
<organism evidence="3 4">
    <name type="scientific">Vanilla planifolia</name>
    <name type="common">Vanilla</name>
    <dbReference type="NCBI Taxonomy" id="51239"/>
    <lineage>
        <taxon>Eukaryota</taxon>
        <taxon>Viridiplantae</taxon>
        <taxon>Streptophyta</taxon>
        <taxon>Embryophyta</taxon>
        <taxon>Tracheophyta</taxon>
        <taxon>Spermatophyta</taxon>
        <taxon>Magnoliopsida</taxon>
        <taxon>Liliopsida</taxon>
        <taxon>Asparagales</taxon>
        <taxon>Orchidaceae</taxon>
        <taxon>Vanilloideae</taxon>
        <taxon>Vanilleae</taxon>
        <taxon>Vanilla</taxon>
    </lineage>
</organism>
<evidence type="ECO:0000313" key="3">
    <source>
        <dbReference type="EMBL" id="KAG0448346.1"/>
    </source>
</evidence>
<protein>
    <recommendedName>
        <fullName evidence="2">DUF4283 domain-containing protein</fullName>
    </recommendedName>
</protein>
<feature type="compositionally biased region" description="Polar residues" evidence="1">
    <location>
        <begin position="377"/>
        <end position="401"/>
    </location>
</feature>
<name>A0A835U6W9_VANPL</name>
<evidence type="ECO:0000256" key="1">
    <source>
        <dbReference type="SAM" id="MobiDB-lite"/>
    </source>
</evidence>
<reference evidence="3 4" key="1">
    <citation type="journal article" date="2020" name="Nat. Food">
        <title>A phased Vanilla planifolia genome enables genetic improvement of flavour and production.</title>
        <authorList>
            <person name="Hasing T."/>
            <person name="Tang H."/>
            <person name="Brym M."/>
            <person name="Khazi F."/>
            <person name="Huang T."/>
            <person name="Chambers A.H."/>
        </authorList>
    </citation>
    <scope>NUCLEOTIDE SEQUENCE [LARGE SCALE GENOMIC DNA]</scope>
    <source>
        <tissue evidence="3">Leaf</tissue>
    </source>
</reference>
<dbReference type="OrthoDB" id="786311at2759"/>